<keyword evidence="2" id="KW-1185">Reference proteome</keyword>
<accession>A0A9P5NBU8</accession>
<proteinExistence type="predicted"/>
<organism evidence="1 2">
    <name type="scientific">Gymnopilus junonius</name>
    <name type="common">Spectacular rustgill mushroom</name>
    <name type="synonym">Gymnopilus spectabilis subsp. junonius</name>
    <dbReference type="NCBI Taxonomy" id="109634"/>
    <lineage>
        <taxon>Eukaryota</taxon>
        <taxon>Fungi</taxon>
        <taxon>Dikarya</taxon>
        <taxon>Basidiomycota</taxon>
        <taxon>Agaricomycotina</taxon>
        <taxon>Agaricomycetes</taxon>
        <taxon>Agaricomycetidae</taxon>
        <taxon>Agaricales</taxon>
        <taxon>Agaricineae</taxon>
        <taxon>Hymenogastraceae</taxon>
        <taxon>Gymnopilus</taxon>
    </lineage>
</organism>
<dbReference type="OrthoDB" id="3049082at2759"/>
<dbReference type="AlphaFoldDB" id="A0A9P5NBU8"/>
<gene>
    <name evidence="1" type="ORF">CPB84DRAFT_1794684</name>
</gene>
<comment type="caution">
    <text evidence="1">The sequence shown here is derived from an EMBL/GenBank/DDBJ whole genome shotgun (WGS) entry which is preliminary data.</text>
</comment>
<protein>
    <submittedName>
        <fullName evidence="1">Uncharacterized protein</fullName>
    </submittedName>
</protein>
<name>A0A9P5NBU8_GYMJU</name>
<sequence>MKNTPTILNPLFTILSRAAAHLTYLRLYTISDEDKMMYSLYHLRNAAALLSPLKYLKYVQLSVEVFPSPVVPNILGVSYSNFKTEVSTQPEDMVRTWAEEIVSLEYLELNITYQEWSHSWWRIQSGDRTYRRVSEEEGLSAKNWFDLEDWK</sequence>
<evidence type="ECO:0000313" key="1">
    <source>
        <dbReference type="EMBL" id="KAF8877730.1"/>
    </source>
</evidence>
<dbReference type="Proteomes" id="UP000724874">
    <property type="component" value="Unassembled WGS sequence"/>
</dbReference>
<reference evidence="1" key="1">
    <citation type="submission" date="2020-11" db="EMBL/GenBank/DDBJ databases">
        <authorList>
            <consortium name="DOE Joint Genome Institute"/>
            <person name="Ahrendt S."/>
            <person name="Riley R."/>
            <person name="Andreopoulos W."/>
            <person name="LaButti K."/>
            <person name="Pangilinan J."/>
            <person name="Ruiz-duenas F.J."/>
            <person name="Barrasa J.M."/>
            <person name="Sanchez-Garcia M."/>
            <person name="Camarero S."/>
            <person name="Miyauchi S."/>
            <person name="Serrano A."/>
            <person name="Linde D."/>
            <person name="Babiker R."/>
            <person name="Drula E."/>
            <person name="Ayuso-Fernandez I."/>
            <person name="Pacheco R."/>
            <person name="Padilla G."/>
            <person name="Ferreira P."/>
            <person name="Barriuso J."/>
            <person name="Kellner H."/>
            <person name="Castanera R."/>
            <person name="Alfaro M."/>
            <person name="Ramirez L."/>
            <person name="Pisabarro A.G."/>
            <person name="Kuo A."/>
            <person name="Tritt A."/>
            <person name="Lipzen A."/>
            <person name="He G."/>
            <person name="Yan M."/>
            <person name="Ng V."/>
            <person name="Cullen D."/>
            <person name="Martin F."/>
            <person name="Rosso M.-N."/>
            <person name="Henrissat B."/>
            <person name="Hibbett D."/>
            <person name="Martinez A.T."/>
            <person name="Grigoriev I.V."/>
        </authorList>
    </citation>
    <scope>NUCLEOTIDE SEQUENCE</scope>
    <source>
        <strain evidence="1">AH 44721</strain>
    </source>
</reference>
<evidence type="ECO:0000313" key="2">
    <source>
        <dbReference type="Proteomes" id="UP000724874"/>
    </source>
</evidence>
<dbReference type="EMBL" id="JADNYJ010000166">
    <property type="protein sequence ID" value="KAF8877730.1"/>
    <property type="molecule type" value="Genomic_DNA"/>
</dbReference>